<name>A0A6L9ECU1_9FLAO</name>
<dbReference type="SUPFAM" id="SSF54909">
    <property type="entry name" value="Dimeric alpha+beta barrel"/>
    <property type="match status" value="1"/>
</dbReference>
<comment type="caution">
    <text evidence="1">The sequence shown here is derived from an EMBL/GenBank/DDBJ whole genome shotgun (WGS) entry which is preliminary data.</text>
</comment>
<dbReference type="InterPro" id="IPR011008">
    <property type="entry name" value="Dimeric_a/b-barrel"/>
</dbReference>
<keyword evidence="1" id="KW-0503">Monooxygenase</keyword>
<dbReference type="PANTHER" id="PTHR37811:SF2">
    <property type="entry name" value="ABM DOMAIN-CONTAINING PROTEIN"/>
    <property type="match status" value="1"/>
</dbReference>
<dbReference type="EMBL" id="WXYO01000005">
    <property type="protein sequence ID" value="NAS12516.1"/>
    <property type="molecule type" value="Genomic_DNA"/>
</dbReference>
<evidence type="ECO:0000313" key="1">
    <source>
        <dbReference type="EMBL" id="NAS12516.1"/>
    </source>
</evidence>
<protein>
    <submittedName>
        <fullName evidence="1">Antibiotic biosynthesis monooxygenase</fullName>
    </submittedName>
</protein>
<sequence>MNLERPYYAVIFTNTRTDVDKGYAEMAEQMELLAREQPGYLGFESARDGLGISVSYWKDQKSIADWKSQLDHQMAQQQGIKEWYSWYKVRVCLVEREYEFHKEP</sequence>
<dbReference type="AlphaFoldDB" id="A0A6L9ECU1"/>
<dbReference type="Proteomes" id="UP000475249">
    <property type="component" value="Unassembled WGS sequence"/>
</dbReference>
<evidence type="ECO:0000313" key="2">
    <source>
        <dbReference type="Proteomes" id="UP000475249"/>
    </source>
</evidence>
<dbReference type="GO" id="GO:0004497">
    <property type="term" value="F:monooxygenase activity"/>
    <property type="evidence" value="ECO:0007669"/>
    <property type="project" value="UniProtKB-KW"/>
</dbReference>
<gene>
    <name evidence="1" type="ORF">GTQ38_10925</name>
</gene>
<reference evidence="1 2" key="1">
    <citation type="submission" date="2020-01" db="EMBL/GenBank/DDBJ databases">
        <title>Bacteria diversity of Porities sp.</title>
        <authorList>
            <person name="Wang G."/>
        </authorList>
    </citation>
    <scope>NUCLEOTIDE SEQUENCE [LARGE SCALE GENOMIC DNA]</scope>
    <source>
        <strain evidence="1 2">R33</strain>
    </source>
</reference>
<keyword evidence="2" id="KW-1185">Reference proteome</keyword>
<dbReference type="RefSeq" id="WP_161435556.1">
    <property type="nucleotide sequence ID" value="NZ_WXYO01000005.1"/>
</dbReference>
<dbReference type="InterPro" id="IPR052936">
    <property type="entry name" value="Jasmonate_Hydroxylase-like"/>
</dbReference>
<accession>A0A6L9ECU1</accession>
<keyword evidence="1" id="KW-0560">Oxidoreductase</keyword>
<dbReference type="Gene3D" id="3.30.70.100">
    <property type="match status" value="1"/>
</dbReference>
<dbReference type="PANTHER" id="PTHR37811">
    <property type="entry name" value="BLL5343 PROTEIN"/>
    <property type="match status" value="1"/>
</dbReference>
<proteinExistence type="predicted"/>
<organism evidence="1 2">
    <name type="scientific">Poritiphilus flavus</name>
    <dbReference type="NCBI Taxonomy" id="2697053"/>
    <lineage>
        <taxon>Bacteria</taxon>
        <taxon>Pseudomonadati</taxon>
        <taxon>Bacteroidota</taxon>
        <taxon>Flavobacteriia</taxon>
        <taxon>Flavobacteriales</taxon>
        <taxon>Flavobacteriaceae</taxon>
        <taxon>Poritiphilus</taxon>
    </lineage>
</organism>